<keyword evidence="3" id="KW-1185">Reference proteome</keyword>
<gene>
    <name evidence="2" type="ORF">M153_195880003</name>
</gene>
<evidence type="ECO:0000256" key="1">
    <source>
        <dbReference type="SAM" id="Phobius"/>
    </source>
</evidence>
<accession>A0A0R0LVC6</accession>
<feature type="transmembrane region" description="Helical" evidence="1">
    <location>
        <begin position="96"/>
        <end position="114"/>
    </location>
</feature>
<reference evidence="2 3" key="1">
    <citation type="submission" date="2015-07" db="EMBL/GenBank/DDBJ databases">
        <title>The genome of Pseudoloma neurophilia, a relevant intracellular parasite of the zebrafish.</title>
        <authorList>
            <person name="Ndikumana S."/>
            <person name="Pelin A."/>
            <person name="Sanders J."/>
            <person name="Corradi N."/>
        </authorList>
    </citation>
    <scope>NUCLEOTIDE SEQUENCE [LARGE SCALE GENOMIC DNA]</scope>
    <source>
        <strain evidence="2 3">MK1</strain>
    </source>
</reference>
<dbReference type="Proteomes" id="UP000051530">
    <property type="component" value="Unassembled WGS sequence"/>
</dbReference>
<proteinExistence type="predicted"/>
<name>A0A0R0LVC6_9MICR</name>
<feature type="non-terminal residue" evidence="2">
    <location>
        <position position="216"/>
    </location>
</feature>
<sequence length="216" mass="26389">SEKSLILNTSLFKEIKRVYSFKSAFLFYICHILHVFVQKVSFIFFNTTFFIYFYKKQKNYLNYFTIYLFLLPSFIFHIMEIFYIKYSNAYSLFEEIEYILFTSFYLLIISRLIDCYFIENIFIFIFLIIIYNILSAKIGVFYNYTFYEKCFSDDNFFNRILLIIFENLPVYFTAIYISFFDLSFDNDKPLKIKNISENISFKPYIYICTFLYILTG</sequence>
<keyword evidence="1" id="KW-0812">Transmembrane</keyword>
<organism evidence="2 3">
    <name type="scientific">Pseudoloma neurophilia</name>
    <dbReference type="NCBI Taxonomy" id="146866"/>
    <lineage>
        <taxon>Eukaryota</taxon>
        <taxon>Fungi</taxon>
        <taxon>Fungi incertae sedis</taxon>
        <taxon>Microsporidia</taxon>
        <taxon>Pseudoloma</taxon>
    </lineage>
</organism>
<feature type="transmembrane region" description="Helical" evidence="1">
    <location>
        <begin position="156"/>
        <end position="179"/>
    </location>
</feature>
<keyword evidence="1" id="KW-1133">Transmembrane helix</keyword>
<keyword evidence="1" id="KW-0472">Membrane</keyword>
<feature type="transmembrane region" description="Helical" evidence="1">
    <location>
        <begin position="25"/>
        <end position="53"/>
    </location>
</feature>
<evidence type="ECO:0000313" key="3">
    <source>
        <dbReference type="Proteomes" id="UP000051530"/>
    </source>
</evidence>
<feature type="transmembrane region" description="Helical" evidence="1">
    <location>
        <begin position="60"/>
        <end position="84"/>
    </location>
</feature>
<feature type="non-terminal residue" evidence="2">
    <location>
        <position position="1"/>
    </location>
</feature>
<evidence type="ECO:0000313" key="2">
    <source>
        <dbReference type="EMBL" id="KRH91893.1"/>
    </source>
</evidence>
<dbReference type="AlphaFoldDB" id="A0A0R0LVC6"/>
<dbReference type="EMBL" id="LGUB01001417">
    <property type="protein sequence ID" value="KRH91893.1"/>
    <property type="molecule type" value="Genomic_DNA"/>
</dbReference>
<feature type="transmembrane region" description="Helical" evidence="1">
    <location>
        <begin position="121"/>
        <end position="144"/>
    </location>
</feature>
<dbReference type="VEuPathDB" id="MicrosporidiaDB:M153_195880003"/>
<protein>
    <submittedName>
        <fullName evidence="2">Putative transporter</fullName>
    </submittedName>
</protein>
<comment type="caution">
    <text evidence="2">The sequence shown here is derived from an EMBL/GenBank/DDBJ whole genome shotgun (WGS) entry which is preliminary data.</text>
</comment>